<reference evidence="1 2" key="1">
    <citation type="journal article" date="2022" name="Hortic Res">
        <title>A haplotype resolved chromosomal level avocado genome allows analysis of novel avocado genes.</title>
        <authorList>
            <person name="Nath O."/>
            <person name="Fletcher S.J."/>
            <person name="Hayward A."/>
            <person name="Shaw L.M."/>
            <person name="Masouleh A.K."/>
            <person name="Furtado A."/>
            <person name="Henry R.J."/>
            <person name="Mitter N."/>
        </authorList>
    </citation>
    <scope>NUCLEOTIDE SEQUENCE [LARGE SCALE GENOMIC DNA]</scope>
    <source>
        <strain evidence="2">cv. Hass</strain>
    </source>
</reference>
<dbReference type="EMBL" id="CM056809">
    <property type="protein sequence ID" value="KAJ8651134.1"/>
    <property type="molecule type" value="Genomic_DNA"/>
</dbReference>
<name>A0ACC2N1D1_PERAE</name>
<proteinExistence type="predicted"/>
<protein>
    <submittedName>
        <fullName evidence="1">Uncharacterized protein</fullName>
    </submittedName>
</protein>
<sequence length="448" mass="50345">MLPSPPPNPTAPGCCRGPPAVLNSTNPSGAKCVALQLPEGLLNHVLPRPRRHLQVLLPRRRRLLRTRCCHLGAYCVDDFSASALNADLLIHYGHGCLITIDCTKLLQDAQSSISFISILQLTSSYDNEHGKIRKTNSTKEGDAIHLYSLTDNRIYKLPAPYLCFPSHCNSYSNGWMMLESGDGVDQLLVSLKDDNNNECIRLPMEQYPQQYVECVFFSTPDDPDGVFFVREEDIDELLLFSNRFFLYRRSEQAFHAHRWKGTVFSNTVFYKGKLYALNDDWSLSAVDPLFPDTTLKVEMKLKLASNSIQLLAYFTFVLVESRGDMLMVRIMGDDGRGPTCDVFRADFIKMEWVTVENLGDASLFLTRTSSVSICAGKNGNRIYYIPLDVERIEAFKGITGLYVVFELGKDGLTRSSIPDGSPLNKFSIQGRRQRVSGWAWVAPTPSLA</sequence>
<gene>
    <name evidence="1" type="ORF">MRB53_004157</name>
</gene>
<comment type="caution">
    <text evidence="1">The sequence shown here is derived from an EMBL/GenBank/DDBJ whole genome shotgun (WGS) entry which is preliminary data.</text>
</comment>
<evidence type="ECO:0000313" key="1">
    <source>
        <dbReference type="EMBL" id="KAJ8651134.1"/>
    </source>
</evidence>
<evidence type="ECO:0000313" key="2">
    <source>
        <dbReference type="Proteomes" id="UP001234297"/>
    </source>
</evidence>
<accession>A0ACC2N1D1</accession>
<keyword evidence="2" id="KW-1185">Reference proteome</keyword>
<dbReference type="Proteomes" id="UP001234297">
    <property type="component" value="Chromosome 1"/>
</dbReference>
<organism evidence="1 2">
    <name type="scientific">Persea americana</name>
    <name type="common">Avocado</name>
    <dbReference type="NCBI Taxonomy" id="3435"/>
    <lineage>
        <taxon>Eukaryota</taxon>
        <taxon>Viridiplantae</taxon>
        <taxon>Streptophyta</taxon>
        <taxon>Embryophyta</taxon>
        <taxon>Tracheophyta</taxon>
        <taxon>Spermatophyta</taxon>
        <taxon>Magnoliopsida</taxon>
        <taxon>Magnoliidae</taxon>
        <taxon>Laurales</taxon>
        <taxon>Lauraceae</taxon>
        <taxon>Persea</taxon>
    </lineage>
</organism>